<evidence type="ECO:0000256" key="1">
    <source>
        <dbReference type="ARBA" id="ARBA00022603"/>
    </source>
</evidence>
<evidence type="ECO:0000313" key="6">
    <source>
        <dbReference type="Proteomes" id="UP000549343"/>
    </source>
</evidence>
<dbReference type="PANTHER" id="PTHR43861">
    <property type="entry name" value="TRANS-ACONITATE 2-METHYLTRANSFERASE-RELATED"/>
    <property type="match status" value="1"/>
</dbReference>
<dbReference type="AlphaFoldDB" id="A0A7W7IB19"/>
<reference evidence="4 7" key="1">
    <citation type="journal article" date="2019" name="Int. J. Syst. Evol. Microbiol.">
        <title>The Global Catalogue of Microorganisms (GCM) 10K type strain sequencing project: providing services to taxonomists for standard genome sequencing and annotation.</title>
        <authorList>
            <consortium name="The Broad Institute Genomics Platform"/>
            <consortium name="The Broad Institute Genome Sequencing Center for Infectious Disease"/>
            <person name="Wu L."/>
            <person name="Ma J."/>
        </authorList>
    </citation>
    <scope>NUCLEOTIDE SEQUENCE [LARGE SCALE GENOMIC DNA]</scope>
    <source>
        <strain evidence="4 7">JCM 10667</strain>
    </source>
</reference>
<dbReference type="EMBL" id="BAAAHD010000023">
    <property type="protein sequence ID" value="GAA0562061.1"/>
    <property type="molecule type" value="Genomic_DNA"/>
</dbReference>
<dbReference type="Pfam" id="PF13649">
    <property type="entry name" value="Methyltransf_25"/>
    <property type="match status" value="1"/>
</dbReference>
<comment type="caution">
    <text evidence="5">The sequence shown here is derived from an EMBL/GenBank/DDBJ whole genome shotgun (WGS) entry which is preliminary data.</text>
</comment>
<accession>A0A7W7IB19</accession>
<organism evidence="5 6">
    <name type="scientific">Actinomadura livida</name>
    <dbReference type="NCBI Taxonomy" id="79909"/>
    <lineage>
        <taxon>Bacteria</taxon>
        <taxon>Bacillati</taxon>
        <taxon>Actinomycetota</taxon>
        <taxon>Actinomycetes</taxon>
        <taxon>Streptosporangiales</taxon>
        <taxon>Thermomonosporaceae</taxon>
        <taxon>Actinomadura</taxon>
    </lineage>
</organism>
<dbReference type="PANTHER" id="PTHR43861:SF1">
    <property type="entry name" value="TRANS-ACONITATE 2-METHYLTRANSFERASE"/>
    <property type="match status" value="1"/>
</dbReference>
<feature type="domain" description="Methyltransferase" evidence="3">
    <location>
        <begin position="49"/>
        <end position="139"/>
    </location>
</feature>
<dbReference type="Proteomes" id="UP000549343">
    <property type="component" value="Unassembled WGS sequence"/>
</dbReference>
<dbReference type="Proteomes" id="UP001501427">
    <property type="component" value="Unassembled WGS sequence"/>
</dbReference>
<evidence type="ECO:0000313" key="5">
    <source>
        <dbReference type="EMBL" id="MBB4773714.1"/>
    </source>
</evidence>
<sequence length="208" mass="22212">MTEPAIRAGYDAVAALYADMFRDILDDLPVDRALIAAFAELVRGSGAPVADLGCGPGHVTAHLASLGLPAFGVDLSPEMIALARKDHPDLRFAEGTMTALDLPDAELGGILAWYSVIHLDPGDLPAVFAEFHRVLAPGGHVLIAFQTCDGDAPLAFDHKVVRAYRWPPGRLSALLRDAGLTEVARLIREPAEHDRFPAANLLLRKPAA</sequence>
<evidence type="ECO:0000259" key="3">
    <source>
        <dbReference type="Pfam" id="PF13649"/>
    </source>
</evidence>
<name>A0A7W7IB19_9ACTN</name>
<dbReference type="GO" id="GO:0032259">
    <property type="term" value="P:methylation"/>
    <property type="evidence" value="ECO:0007669"/>
    <property type="project" value="UniProtKB-KW"/>
</dbReference>
<dbReference type="InterPro" id="IPR041698">
    <property type="entry name" value="Methyltransf_25"/>
</dbReference>
<dbReference type="CDD" id="cd02440">
    <property type="entry name" value="AdoMet_MTases"/>
    <property type="match status" value="1"/>
</dbReference>
<dbReference type="InterPro" id="IPR029063">
    <property type="entry name" value="SAM-dependent_MTases_sf"/>
</dbReference>
<reference evidence="5 6" key="2">
    <citation type="submission" date="2020-08" db="EMBL/GenBank/DDBJ databases">
        <title>Sequencing the genomes of 1000 actinobacteria strains.</title>
        <authorList>
            <person name="Klenk H.-P."/>
        </authorList>
    </citation>
    <scope>NUCLEOTIDE SEQUENCE [LARGE SCALE GENOMIC DNA]</scope>
    <source>
        <strain evidence="5 6">DSM 44772</strain>
    </source>
</reference>
<keyword evidence="1 5" id="KW-0489">Methyltransferase</keyword>
<evidence type="ECO:0000313" key="4">
    <source>
        <dbReference type="EMBL" id="GAA0562061.1"/>
    </source>
</evidence>
<dbReference type="GO" id="GO:0008168">
    <property type="term" value="F:methyltransferase activity"/>
    <property type="evidence" value="ECO:0007669"/>
    <property type="project" value="UniProtKB-KW"/>
</dbReference>
<gene>
    <name evidence="5" type="ORF">F4557_002132</name>
    <name evidence="4" type="ORF">GCM10009546_25300</name>
</gene>
<evidence type="ECO:0000256" key="2">
    <source>
        <dbReference type="ARBA" id="ARBA00022679"/>
    </source>
</evidence>
<proteinExistence type="predicted"/>
<keyword evidence="2 5" id="KW-0808">Transferase</keyword>
<evidence type="ECO:0000313" key="7">
    <source>
        <dbReference type="Proteomes" id="UP001501427"/>
    </source>
</evidence>
<dbReference type="RefSeq" id="WP_229808396.1">
    <property type="nucleotide sequence ID" value="NZ_BAAAHD010000023.1"/>
</dbReference>
<dbReference type="SUPFAM" id="SSF53335">
    <property type="entry name" value="S-adenosyl-L-methionine-dependent methyltransferases"/>
    <property type="match status" value="1"/>
</dbReference>
<dbReference type="Gene3D" id="3.40.50.150">
    <property type="entry name" value="Vaccinia Virus protein VP39"/>
    <property type="match status" value="1"/>
</dbReference>
<protein>
    <submittedName>
        <fullName evidence="4 5">SAM-dependent methyltransferase</fullName>
    </submittedName>
</protein>
<reference evidence="4" key="3">
    <citation type="submission" date="2023-12" db="EMBL/GenBank/DDBJ databases">
        <authorList>
            <person name="Sun Q."/>
            <person name="Inoue M."/>
        </authorList>
    </citation>
    <scope>NUCLEOTIDE SEQUENCE</scope>
    <source>
        <strain evidence="4">JCM 10667</strain>
    </source>
</reference>
<dbReference type="EMBL" id="JACHMV010000001">
    <property type="protein sequence ID" value="MBB4773714.1"/>
    <property type="molecule type" value="Genomic_DNA"/>
</dbReference>
<keyword evidence="7" id="KW-1185">Reference proteome</keyword>